<dbReference type="InterPro" id="IPR037446">
    <property type="entry name" value="His_Pase_VIP1"/>
</dbReference>
<organism evidence="4 5">
    <name type="scientific">Nepenthes gracilis</name>
    <name type="common">Slender pitcher plant</name>
    <dbReference type="NCBI Taxonomy" id="150966"/>
    <lineage>
        <taxon>Eukaryota</taxon>
        <taxon>Viridiplantae</taxon>
        <taxon>Streptophyta</taxon>
        <taxon>Embryophyta</taxon>
        <taxon>Tracheophyta</taxon>
        <taxon>Spermatophyta</taxon>
        <taxon>Magnoliopsida</taxon>
        <taxon>eudicotyledons</taxon>
        <taxon>Gunneridae</taxon>
        <taxon>Pentapetalae</taxon>
        <taxon>Caryophyllales</taxon>
        <taxon>Nepenthaceae</taxon>
        <taxon>Nepenthes</taxon>
    </lineage>
</organism>
<proteinExistence type="predicted"/>
<dbReference type="GO" id="GO:0006020">
    <property type="term" value="P:inositol metabolic process"/>
    <property type="evidence" value="ECO:0007669"/>
    <property type="project" value="TreeGrafter"/>
</dbReference>
<comment type="caution">
    <text evidence="4">The sequence shown here is derived from an EMBL/GenBank/DDBJ whole genome shotgun (WGS) entry which is preliminary data.</text>
</comment>
<dbReference type="Proteomes" id="UP001279734">
    <property type="component" value="Unassembled WGS sequence"/>
</dbReference>
<evidence type="ECO:0000256" key="3">
    <source>
        <dbReference type="SAM" id="Coils"/>
    </source>
</evidence>
<name>A0AAD3XHC2_NEPGR</name>
<dbReference type="AlphaFoldDB" id="A0AAD3XHC2"/>
<keyword evidence="3" id="KW-0175">Coiled coil</keyword>
<dbReference type="PANTHER" id="PTHR12750:SF9">
    <property type="entry name" value="INOSITOL HEXAKISPHOSPHATE AND DIPHOSPHOINOSITOL-PENTAKISPHOSPHATE KINASE"/>
    <property type="match status" value="1"/>
</dbReference>
<evidence type="ECO:0000256" key="1">
    <source>
        <dbReference type="ARBA" id="ARBA00033696"/>
    </source>
</evidence>
<accession>A0AAD3XHC2</accession>
<dbReference type="GO" id="GO:0000828">
    <property type="term" value="F:inositol hexakisphosphate kinase activity"/>
    <property type="evidence" value="ECO:0007669"/>
    <property type="project" value="TreeGrafter"/>
</dbReference>
<evidence type="ECO:0000313" key="4">
    <source>
        <dbReference type="EMBL" id="GMH04336.1"/>
    </source>
</evidence>
<feature type="coiled-coil region" evidence="3">
    <location>
        <begin position="32"/>
        <end position="70"/>
    </location>
</feature>
<dbReference type="PANTHER" id="PTHR12750">
    <property type="entry name" value="DIPHOSPHOINOSITOL PENTAKISPHOSPHATE KINASE"/>
    <property type="match status" value="1"/>
</dbReference>
<evidence type="ECO:0000256" key="2">
    <source>
        <dbReference type="ARBA" id="ARBA00034629"/>
    </source>
</evidence>
<comment type="catalytic activity">
    <reaction evidence="2">
        <text>1D-myo-inositol hexakisphosphate + ATP = 1-diphospho-1D-myo-inositol 2,3,4,5,6-pentakisphosphate + ADP</text>
        <dbReference type="Rhea" id="RHEA:37459"/>
        <dbReference type="ChEBI" id="CHEBI:30616"/>
        <dbReference type="ChEBI" id="CHEBI:58130"/>
        <dbReference type="ChEBI" id="CHEBI:74946"/>
        <dbReference type="ChEBI" id="CHEBI:456216"/>
        <dbReference type="EC" id="2.7.4.24"/>
    </reaction>
    <physiologicalReaction direction="left-to-right" evidence="2">
        <dbReference type="Rhea" id="RHEA:37460"/>
    </physiologicalReaction>
</comment>
<reference evidence="4" key="1">
    <citation type="submission" date="2023-05" db="EMBL/GenBank/DDBJ databases">
        <title>Nepenthes gracilis genome sequencing.</title>
        <authorList>
            <person name="Fukushima K."/>
        </authorList>
    </citation>
    <scope>NUCLEOTIDE SEQUENCE</scope>
    <source>
        <strain evidence="4">SING2019-196</strain>
    </source>
</reference>
<dbReference type="GO" id="GO:0032958">
    <property type="term" value="P:inositol phosphate biosynthetic process"/>
    <property type="evidence" value="ECO:0007669"/>
    <property type="project" value="TreeGrafter"/>
</dbReference>
<protein>
    <submittedName>
        <fullName evidence="4">Uncharacterized protein</fullName>
    </submittedName>
</protein>
<dbReference type="GO" id="GO:0033857">
    <property type="term" value="F:5-diphosphoinositol pentakisphosphate 1-kinase activity"/>
    <property type="evidence" value="ECO:0007669"/>
    <property type="project" value="TreeGrafter"/>
</dbReference>
<evidence type="ECO:0000313" key="5">
    <source>
        <dbReference type="Proteomes" id="UP001279734"/>
    </source>
</evidence>
<dbReference type="EMBL" id="BSYO01000005">
    <property type="protein sequence ID" value="GMH04336.1"/>
    <property type="molecule type" value="Genomic_DNA"/>
</dbReference>
<comment type="catalytic activity">
    <reaction evidence="1">
        <text>5-diphospho-1D-myo-inositol 1,2,3,4,6-pentakisphosphate + ATP + H(+) = 1,5-bis(diphospho)-1D-myo-inositol 2,3,4,6-tetrakisphosphate + ADP</text>
        <dbReference type="Rhea" id="RHEA:10276"/>
        <dbReference type="ChEBI" id="CHEBI:15378"/>
        <dbReference type="ChEBI" id="CHEBI:30616"/>
        <dbReference type="ChEBI" id="CHEBI:58628"/>
        <dbReference type="ChEBI" id="CHEBI:77983"/>
        <dbReference type="ChEBI" id="CHEBI:456216"/>
        <dbReference type="EC" id="2.7.4.24"/>
    </reaction>
    <physiologicalReaction direction="left-to-right" evidence="1">
        <dbReference type="Rhea" id="RHEA:10277"/>
    </physiologicalReaction>
</comment>
<gene>
    <name evidence="4" type="ORF">Nepgr_006175</name>
</gene>
<sequence length="97" mass="10524">MSAAAFAKGLLDLEVQLTPILVSLVSKDSSMLDGLENASTEIEAAKARLNEKLTKKITEQVRLLAKDEDEKLAETSSGNVVPPYDITQIPDVYDSCK</sequence>
<keyword evidence="5" id="KW-1185">Reference proteome</keyword>